<feature type="compositionally biased region" description="Polar residues" evidence="1">
    <location>
        <begin position="82"/>
        <end position="103"/>
    </location>
</feature>
<accession>A0A8H3IAX8</accession>
<dbReference type="InterPro" id="IPR018606">
    <property type="entry name" value="Arb1"/>
</dbReference>
<protein>
    <submittedName>
        <fullName evidence="2">Uncharacterized protein</fullName>
    </submittedName>
</protein>
<evidence type="ECO:0000256" key="1">
    <source>
        <dbReference type="SAM" id="MobiDB-lite"/>
    </source>
</evidence>
<evidence type="ECO:0000313" key="2">
    <source>
        <dbReference type="EMBL" id="CAF9911618.1"/>
    </source>
</evidence>
<dbReference type="Proteomes" id="UP000664169">
    <property type="component" value="Unassembled WGS sequence"/>
</dbReference>
<proteinExistence type="predicted"/>
<evidence type="ECO:0000313" key="3">
    <source>
        <dbReference type="Proteomes" id="UP000664169"/>
    </source>
</evidence>
<dbReference type="Pfam" id="PF09692">
    <property type="entry name" value="Arb1"/>
    <property type="match status" value="1"/>
</dbReference>
<dbReference type="GO" id="GO:0033167">
    <property type="term" value="C:ARC complex"/>
    <property type="evidence" value="ECO:0007669"/>
    <property type="project" value="InterPro"/>
</dbReference>
<feature type="compositionally biased region" description="Basic and acidic residues" evidence="1">
    <location>
        <begin position="45"/>
        <end position="59"/>
    </location>
</feature>
<dbReference type="OrthoDB" id="435402at2759"/>
<feature type="region of interest" description="Disordered" evidence="1">
    <location>
        <begin position="559"/>
        <end position="582"/>
    </location>
</feature>
<comment type="caution">
    <text evidence="2">The sequence shown here is derived from an EMBL/GenBank/DDBJ whole genome shotgun (WGS) entry which is preliminary data.</text>
</comment>
<keyword evidence="3" id="KW-1185">Reference proteome</keyword>
<dbReference type="AlphaFoldDB" id="A0A8H3IAX8"/>
<gene>
    <name evidence="2" type="ORF">GOMPHAMPRED_007472</name>
</gene>
<feature type="compositionally biased region" description="Basic and acidic residues" evidence="1">
    <location>
        <begin position="568"/>
        <end position="582"/>
    </location>
</feature>
<dbReference type="EMBL" id="CAJPDQ010000006">
    <property type="protein sequence ID" value="CAF9911618.1"/>
    <property type="molecule type" value="Genomic_DNA"/>
</dbReference>
<sequence length="600" mass="67968">MEPENSDKLESFYRQDMKQDTVAHDARNPSLDGGKAEAGTFARHSHCDHSESQDFKTTEVDNSTVEMIDQVGDDESNDNKFKQATSKLNGLTLNNEDGNSSTDGNEKPTAIEVDDQSSLQDGESAEPEKEKQKKKKKKGTKSANSHNKPPKVKPTGFEDYYVDPPIAPAEYLEEQSLYSPEKTFADRFLLAVARYTSRRKFNDFRLKIFDKYLAYGGLSTGIKQFQGRVEEKTSDMTATDIAIEKSKYHVEDETMDVSVVDFDAVVRGFLSSYLHSVQEILQAEDVKISTDVIRNFLNYLLYHDVCPEYADQVYDAKKSCDSADHQLSICSKLASDLPGTFNQACSLIFGGFFQDTYIEDEEQAKSFKLDPSMPREEAVKIFLAGLAAHGTQEMIEAYNTQVEDETISIINKQSVYLEVVSIHTPSAEVLELYSLASQISIRPTGIVKFQTWRHPHGPWPEMTPTELRAHKVASYERHQHELCLDVDLLPLMLVGTKICCTCYETSFGLRYFDSIIGVLSPMFTWLNNEAVMDWIKPRELPWKPKSACVDDEDVIATRTINEEEDKQEIESRQGTADDKDDDVPLKFKKYEKGEDIMVMV</sequence>
<reference evidence="2" key="1">
    <citation type="submission" date="2021-03" db="EMBL/GenBank/DDBJ databases">
        <authorList>
            <person name="Tagirdzhanova G."/>
        </authorList>
    </citation>
    <scope>NUCLEOTIDE SEQUENCE</scope>
</reference>
<dbReference type="GO" id="GO:0031047">
    <property type="term" value="P:regulatory ncRNA-mediated gene silencing"/>
    <property type="evidence" value="ECO:0007669"/>
    <property type="project" value="InterPro"/>
</dbReference>
<feature type="region of interest" description="Disordered" evidence="1">
    <location>
        <begin position="1"/>
        <end position="157"/>
    </location>
</feature>
<feature type="compositionally biased region" description="Basic and acidic residues" evidence="1">
    <location>
        <begin position="1"/>
        <end position="27"/>
    </location>
</feature>
<name>A0A8H3IAX8_9LECA</name>
<organism evidence="2 3">
    <name type="scientific">Gomphillus americanus</name>
    <dbReference type="NCBI Taxonomy" id="1940652"/>
    <lineage>
        <taxon>Eukaryota</taxon>
        <taxon>Fungi</taxon>
        <taxon>Dikarya</taxon>
        <taxon>Ascomycota</taxon>
        <taxon>Pezizomycotina</taxon>
        <taxon>Lecanoromycetes</taxon>
        <taxon>OSLEUM clade</taxon>
        <taxon>Ostropomycetidae</taxon>
        <taxon>Ostropales</taxon>
        <taxon>Graphidaceae</taxon>
        <taxon>Gomphilloideae</taxon>
        <taxon>Gomphillus</taxon>
    </lineage>
</organism>